<protein>
    <submittedName>
        <fullName evidence="1">Uncharacterized protein</fullName>
    </submittedName>
</protein>
<name>A0A0E9XLS9_ANGAN</name>
<dbReference type="AlphaFoldDB" id="A0A0E9XLS9"/>
<reference evidence="1" key="2">
    <citation type="journal article" date="2015" name="Fish Shellfish Immunol.">
        <title>Early steps in the European eel (Anguilla anguilla)-Vibrio vulnificus interaction in the gills: Role of the RtxA13 toxin.</title>
        <authorList>
            <person name="Callol A."/>
            <person name="Pajuelo D."/>
            <person name="Ebbesson L."/>
            <person name="Teles M."/>
            <person name="MacKenzie S."/>
            <person name="Amaro C."/>
        </authorList>
    </citation>
    <scope>NUCLEOTIDE SEQUENCE</scope>
</reference>
<accession>A0A0E9XLS9</accession>
<reference evidence="1" key="1">
    <citation type="submission" date="2014-11" db="EMBL/GenBank/DDBJ databases">
        <authorList>
            <person name="Amaro Gonzalez C."/>
        </authorList>
    </citation>
    <scope>NUCLEOTIDE SEQUENCE</scope>
</reference>
<dbReference type="EMBL" id="GBXM01005812">
    <property type="protein sequence ID" value="JAI02766.1"/>
    <property type="molecule type" value="Transcribed_RNA"/>
</dbReference>
<organism evidence="1">
    <name type="scientific">Anguilla anguilla</name>
    <name type="common">European freshwater eel</name>
    <name type="synonym">Muraena anguilla</name>
    <dbReference type="NCBI Taxonomy" id="7936"/>
    <lineage>
        <taxon>Eukaryota</taxon>
        <taxon>Metazoa</taxon>
        <taxon>Chordata</taxon>
        <taxon>Craniata</taxon>
        <taxon>Vertebrata</taxon>
        <taxon>Euteleostomi</taxon>
        <taxon>Actinopterygii</taxon>
        <taxon>Neopterygii</taxon>
        <taxon>Teleostei</taxon>
        <taxon>Anguilliformes</taxon>
        <taxon>Anguillidae</taxon>
        <taxon>Anguilla</taxon>
    </lineage>
</organism>
<proteinExistence type="predicted"/>
<evidence type="ECO:0000313" key="1">
    <source>
        <dbReference type="EMBL" id="JAI02766.1"/>
    </source>
</evidence>
<sequence length="48" mass="5547">MPSDLYMNPTGVIPRLTYSIMFKVITPGKALCWILHQNSYYVQPITFP</sequence>